<evidence type="ECO:0000256" key="1">
    <source>
        <dbReference type="SAM" id="MobiDB-lite"/>
    </source>
</evidence>
<evidence type="ECO:0000313" key="3">
    <source>
        <dbReference type="Proteomes" id="UP001203297"/>
    </source>
</evidence>
<gene>
    <name evidence="2" type="ORF">B0F90DRAFT_1670626</name>
</gene>
<feature type="region of interest" description="Disordered" evidence="1">
    <location>
        <begin position="29"/>
        <end position="58"/>
    </location>
</feature>
<evidence type="ECO:0000313" key="2">
    <source>
        <dbReference type="EMBL" id="KAI0294025.1"/>
    </source>
</evidence>
<protein>
    <submittedName>
        <fullName evidence="2">Uncharacterized protein</fullName>
    </submittedName>
</protein>
<proteinExistence type="predicted"/>
<organism evidence="2 3">
    <name type="scientific">Multifurca ochricompacta</name>
    <dbReference type="NCBI Taxonomy" id="376703"/>
    <lineage>
        <taxon>Eukaryota</taxon>
        <taxon>Fungi</taxon>
        <taxon>Dikarya</taxon>
        <taxon>Basidiomycota</taxon>
        <taxon>Agaricomycotina</taxon>
        <taxon>Agaricomycetes</taxon>
        <taxon>Russulales</taxon>
        <taxon>Russulaceae</taxon>
        <taxon>Multifurca</taxon>
    </lineage>
</organism>
<keyword evidence="3" id="KW-1185">Reference proteome</keyword>
<dbReference type="EMBL" id="WTXG01000083">
    <property type="protein sequence ID" value="KAI0294025.1"/>
    <property type="molecule type" value="Genomic_DNA"/>
</dbReference>
<sequence length="286" mass="33429">MDQPLPTPAWRIRGRDSCAMRTKRSCLREKKGDVQRLQLQKDDDIPEPSRNEMTEQRNHGTLTHDVAERCLIETTKQRYVSLHLSEEEEEVYEMTVPLPKETETRTRTRTFETGRPSLRRRTETGRVPQEYVSARHKGEGRRDEEAIRDWSVCTNCIARGEECVPNWGVWGKNPEDSACAPFLGIACCTPQRVPERLRAYREMNLEKWEVQLEDLLHVRARAKFEVKFWEERFAEADARLDEHLTRRPRPRTRLTSSPNKREVADDELSYVESSVSESEGITTTED</sequence>
<dbReference type="Proteomes" id="UP001203297">
    <property type="component" value="Unassembled WGS sequence"/>
</dbReference>
<dbReference type="AlphaFoldDB" id="A0AAD4LY10"/>
<comment type="caution">
    <text evidence="2">The sequence shown here is derived from an EMBL/GenBank/DDBJ whole genome shotgun (WGS) entry which is preliminary data.</text>
</comment>
<feature type="region of interest" description="Disordered" evidence="1">
    <location>
        <begin position="248"/>
        <end position="286"/>
    </location>
</feature>
<reference evidence="2" key="1">
    <citation type="journal article" date="2022" name="New Phytol.">
        <title>Evolutionary transition to the ectomycorrhizal habit in the genomes of a hyperdiverse lineage of mushroom-forming fungi.</title>
        <authorList>
            <person name="Looney B."/>
            <person name="Miyauchi S."/>
            <person name="Morin E."/>
            <person name="Drula E."/>
            <person name="Courty P.E."/>
            <person name="Kohler A."/>
            <person name="Kuo A."/>
            <person name="LaButti K."/>
            <person name="Pangilinan J."/>
            <person name="Lipzen A."/>
            <person name="Riley R."/>
            <person name="Andreopoulos W."/>
            <person name="He G."/>
            <person name="Johnson J."/>
            <person name="Nolan M."/>
            <person name="Tritt A."/>
            <person name="Barry K.W."/>
            <person name="Grigoriev I.V."/>
            <person name="Nagy L.G."/>
            <person name="Hibbett D."/>
            <person name="Henrissat B."/>
            <person name="Matheny P.B."/>
            <person name="Labbe J."/>
            <person name="Martin F.M."/>
        </authorList>
    </citation>
    <scope>NUCLEOTIDE SEQUENCE</scope>
    <source>
        <strain evidence="2">BPL690</strain>
    </source>
</reference>
<feature type="compositionally biased region" description="Low complexity" evidence="1">
    <location>
        <begin position="270"/>
        <end position="279"/>
    </location>
</feature>
<name>A0AAD4LY10_9AGAM</name>
<accession>A0AAD4LY10</accession>